<proteinExistence type="predicted"/>
<organism evidence="1 2">
    <name type="scientific">Stylosanthes scabra</name>
    <dbReference type="NCBI Taxonomy" id="79078"/>
    <lineage>
        <taxon>Eukaryota</taxon>
        <taxon>Viridiplantae</taxon>
        <taxon>Streptophyta</taxon>
        <taxon>Embryophyta</taxon>
        <taxon>Tracheophyta</taxon>
        <taxon>Spermatophyta</taxon>
        <taxon>Magnoliopsida</taxon>
        <taxon>eudicotyledons</taxon>
        <taxon>Gunneridae</taxon>
        <taxon>Pentapetalae</taxon>
        <taxon>rosids</taxon>
        <taxon>fabids</taxon>
        <taxon>Fabales</taxon>
        <taxon>Fabaceae</taxon>
        <taxon>Papilionoideae</taxon>
        <taxon>50 kb inversion clade</taxon>
        <taxon>dalbergioids sensu lato</taxon>
        <taxon>Dalbergieae</taxon>
        <taxon>Pterocarpus clade</taxon>
        <taxon>Stylosanthes</taxon>
    </lineage>
</organism>
<reference evidence="1 2" key="1">
    <citation type="journal article" date="2023" name="Plants (Basel)">
        <title>Bridging the Gap: Combining Genomics and Transcriptomics Approaches to Understand Stylosanthes scabra, an Orphan Legume from the Brazilian Caatinga.</title>
        <authorList>
            <person name="Ferreira-Neto J.R.C."/>
            <person name="da Silva M.D."/>
            <person name="Binneck E."/>
            <person name="de Melo N.F."/>
            <person name="da Silva R.H."/>
            <person name="de Melo A.L.T.M."/>
            <person name="Pandolfi V."/>
            <person name="Bustamante F.O."/>
            <person name="Brasileiro-Vidal A.C."/>
            <person name="Benko-Iseppon A.M."/>
        </authorList>
    </citation>
    <scope>NUCLEOTIDE SEQUENCE [LARGE SCALE GENOMIC DNA]</scope>
    <source>
        <tissue evidence="1">Leaves</tissue>
    </source>
</reference>
<feature type="non-terminal residue" evidence="1">
    <location>
        <position position="1"/>
    </location>
</feature>
<evidence type="ECO:0000313" key="2">
    <source>
        <dbReference type="Proteomes" id="UP001341840"/>
    </source>
</evidence>
<keyword evidence="2" id="KW-1185">Reference proteome</keyword>
<dbReference type="Proteomes" id="UP001341840">
    <property type="component" value="Unassembled WGS sequence"/>
</dbReference>
<dbReference type="EMBL" id="JASCZI010062445">
    <property type="protein sequence ID" value="MED6140506.1"/>
    <property type="molecule type" value="Genomic_DNA"/>
</dbReference>
<protein>
    <submittedName>
        <fullName evidence="1">Uncharacterized protein</fullName>
    </submittedName>
</protein>
<evidence type="ECO:0000313" key="1">
    <source>
        <dbReference type="EMBL" id="MED6140506.1"/>
    </source>
</evidence>
<gene>
    <name evidence="1" type="ORF">PIB30_093847</name>
</gene>
<accession>A0ABU6SVP7</accession>
<comment type="caution">
    <text evidence="1">The sequence shown here is derived from an EMBL/GenBank/DDBJ whole genome shotgun (WGS) entry which is preliminary data.</text>
</comment>
<name>A0ABU6SVP7_9FABA</name>
<sequence length="104" mass="11431">TTKEHMPQEKQLEESVSGPELTLKDLALKGWGEAKAKIKNFAVVSFSRTFVENYQNAPGGPLSPGRTCCHQVPKHLCRAAVANLVRSWNCHYASRGVGRIALRG</sequence>